<evidence type="ECO:0000313" key="2">
    <source>
        <dbReference type="Proteomes" id="UP000177080"/>
    </source>
</evidence>
<accession>A0A1F4ZBQ6</accession>
<dbReference type="STRING" id="1797259.A2989_03020"/>
<dbReference type="Proteomes" id="UP000177080">
    <property type="component" value="Unassembled WGS sequence"/>
</dbReference>
<evidence type="ECO:0000313" key="1">
    <source>
        <dbReference type="EMBL" id="OGD03625.1"/>
    </source>
</evidence>
<gene>
    <name evidence="1" type="ORF">A2989_03020</name>
</gene>
<sequence length="123" mass="13402">MAPVWIEVMRERVDRVGSLYRRVRGTKPAPAISVDQREAVILGEVTGYERTVATPRGPKLVTGRATVVEADGDEMCLPGGTEVGDRMSIRGFSGLAPGLVEQVGNAVELDRAKKKARLKERRS</sequence>
<organism evidence="1 2">
    <name type="scientific">Candidatus Amesbacteria bacterium RIFCSPLOWO2_01_FULL_48_25</name>
    <dbReference type="NCBI Taxonomy" id="1797259"/>
    <lineage>
        <taxon>Bacteria</taxon>
        <taxon>Candidatus Amesiibacteriota</taxon>
    </lineage>
</organism>
<comment type="caution">
    <text evidence="1">The sequence shown here is derived from an EMBL/GenBank/DDBJ whole genome shotgun (WGS) entry which is preliminary data.</text>
</comment>
<protein>
    <submittedName>
        <fullName evidence="1">Uncharacterized protein</fullName>
    </submittedName>
</protein>
<reference evidence="1 2" key="1">
    <citation type="journal article" date="2016" name="Nat. Commun.">
        <title>Thousands of microbial genomes shed light on interconnected biogeochemical processes in an aquifer system.</title>
        <authorList>
            <person name="Anantharaman K."/>
            <person name="Brown C.T."/>
            <person name="Hug L.A."/>
            <person name="Sharon I."/>
            <person name="Castelle C.J."/>
            <person name="Probst A.J."/>
            <person name="Thomas B.C."/>
            <person name="Singh A."/>
            <person name="Wilkins M.J."/>
            <person name="Karaoz U."/>
            <person name="Brodie E.L."/>
            <person name="Williams K.H."/>
            <person name="Hubbard S.S."/>
            <person name="Banfield J.F."/>
        </authorList>
    </citation>
    <scope>NUCLEOTIDE SEQUENCE [LARGE SCALE GENOMIC DNA]</scope>
</reference>
<dbReference type="EMBL" id="MEXN01000005">
    <property type="protein sequence ID" value="OGD03625.1"/>
    <property type="molecule type" value="Genomic_DNA"/>
</dbReference>
<name>A0A1F4ZBQ6_9BACT</name>
<proteinExistence type="predicted"/>
<dbReference type="AlphaFoldDB" id="A0A1F4ZBQ6"/>